<protein>
    <submittedName>
        <fullName evidence="5">ABC transporter substrate-binding protein</fullName>
    </submittedName>
</protein>
<dbReference type="PANTHER" id="PTHR30535:SF34">
    <property type="entry name" value="MOLYBDATE-BINDING PROTEIN MOLA"/>
    <property type="match status" value="1"/>
</dbReference>
<dbReference type="SUPFAM" id="SSF53807">
    <property type="entry name" value="Helical backbone' metal receptor"/>
    <property type="match status" value="1"/>
</dbReference>
<feature type="signal peptide" evidence="3">
    <location>
        <begin position="1"/>
        <end position="20"/>
    </location>
</feature>
<gene>
    <name evidence="5" type="ORF">CE91St30_31420</name>
</gene>
<sequence>MKRKIVALIMACMLALPLVAGCSSNNEQQPAENKEEQQQQAEPQATEREITDMAGRTVTIPTEVNSVYCAVPTGEAMVATLSPDKIIGWVNEPTAAAMEYLPEELASMPVIGGWMGQQVTANMEDIITLDPDVIIYVGTDGTLGNDDVPDQIQKETGIPVVCASSALERTAEVYRTLGDWIGEAERGEELATYYETKLADVVKKIDAIPDSERPRVYYAENSDGLATDPTGSSHTEVLDYCKVTNVADVEMKSGQGRTEVSIEQVISWNPELILCHSGFVLADDIMENPQWADIQAVKDGEVYTTPAVPFNWFDRPPNVMRLMGIQWFATVCYPDIDIDIEQEVKDFYKLFYRVDLSDTQVTSLLNQDQLSFE</sequence>
<dbReference type="PANTHER" id="PTHR30535">
    <property type="entry name" value="VITAMIN B12-BINDING PROTEIN"/>
    <property type="match status" value="1"/>
</dbReference>
<feature type="chain" id="PRO_5045948712" evidence="3">
    <location>
        <begin position="21"/>
        <end position="373"/>
    </location>
</feature>
<evidence type="ECO:0000259" key="4">
    <source>
        <dbReference type="PROSITE" id="PS50983"/>
    </source>
</evidence>
<keyword evidence="6" id="KW-1185">Reference proteome</keyword>
<dbReference type="Pfam" id="PF01497">
    <property type="entry name" value="Peripla_BP_2"/>
    <property type="match status" value="1"/>
</dbReference>
<dbReference type="Proteomes" id="UP001320544">
    <property type="component" value="Chromosome"/>
</dbReference>
<dbReference type="RefSeq" id="WP_244387243.1">
    <property type="nucleotide sequence ID" value="NZ_AP025564.1"/>
</dbReference>
<evidence type="ECO:0000313" key="5">
    <source>
        <dbReference type="EMBL" id="BDE97809.1"/>
    </source>
</evidence>
<reference evidence="5 6" key="1">
    <citation type="submission" date="2022-01" db="EMBL/GenBank/DDBJ databases">
        <title>Novel bile acid biosynthetic pathways are enriched in the microbiome of centenarians.</title>
        <authorList>
            <person name="Sato Y."/>
            <person name="Atarashi K."/>
            <person name="Plichta R.D."/>
            <person name="Arai Y."/>
            <person name="Sasajima S."/>
            <person name="Kearney M.S."/>
            <person name="Suda W."/>
            <person name="Takeshita K."/>
            <person name="Sasaki T."/>
            <person name="Okamoto S."/>
            <person name="Skelly N.A."/>
            <person name="Okamura Y."/>
            <person name="Vlamakis H."/>
            <person name="Li Y."/>
            <person name="Tanoue T."/>
            <person name="Takei H."/>
            <person name="Nittono H."/>
            <person name="Narushima S."/>
            <person name="Irie J."/>
            <person name="Itoh H."/>
            <person name="Moriya K."/>
            <person name="Sugiura Y."/>
            <person name="Suematsu M."/>
            <person name="Moritoki N."/>
            <person name="Shibata S."/>
            <person name="Littman R.D."/>
            <person name="Fischbach A.M."/>
            <person name="Uwamino Y."/>
            <person name="Inoue T."/>
            <person name="Honda A."/>
            <person name="Hattori M."/>
            <person name="Murai T."/>
            <person name="Xavier J.R."/>
            <person name="Hirose N."/>
            <person name="Honda K."/>
        </authorList>
    </citation>
    <scope>NUCLEOTIDE SEQUENCE [LARGE SCALE GENOMIC DNA]</scope>
    <source>
        <strain evidence="5 6">CE91-St30</strain>
    </source>
</reference>
<dbReference type="Gene3D" id="3.40.50.1980">
    <property type="entry name" value="Nitrogenase molybdenum iron protein domain"/>
    <property type="match status" value="2"/>
</dbReference>
<feature type="region of interest" description="Disordered" evidence="2">
    <location>
        <begin position="25"/>
        <end position="46"/>
    </location>
</feature>
<evidence type="ECO:0000256" key="3">
    <source>
        <dbReference type="SAM" id="SignalP"/>
    </source>
</evidence>
<dbReference type="PROSITE" id="PS50983">
    <property type="entry name" value="FE_B12_PBP"/>
    <property type="match status" value="1"/>
</dbReference>
<feature type="domain" description="Fe/B12 periplasmic-binding" evidence="4">
    <location>
        <begin position="56"/>
        <end position="336"/>
    </location>
</feature>
<keyword evidence="3" id="KW-0732">Signal</keyword>
<name>A0ABN6MJ75_9ACTN</name>
<dbReference type="Gene3D" id="1.20.58.2180">
    <property type="match status" value="1"/>
</dbReference>
<dbReference type="EMBL" id="AP025564">
    <property type="protein sequence ID" value="BDE97809.1"/>
    <property type="molecule type" value="Genomic_DNA"/>
</dbReference>
<comment type="similarity">
    <text evidence="1">Belongs to the bacterial solute-binding protein 8 family.</text>
</comment>
<evidence type="ECO:0000256" key="1">
    <source>
        <dbReference type="ARBA" id="ARBA00008814"/>
    </source>
</evidence>
<dbReference type="InterPro" id="IPR002491">
    <property type="entry name" value="ABC_transptr_periplasmic_BD"/>
</dbReference>
<accession>A0ABN6MJ75</accession>
<organism evidence="5 6">
    <name type="scientific">Raoultibacter timonensis</name>
    <dbReference type="NCBI Taxonomy" id="1907662"/>
    <lineage>
        <taxon>Bacteria</taxon>
        <taxon>Bacillati</taxon>
        <taxon>Actinomycetota</taxon>
        <taxon>Coriobacteriia</taxon>
        <taxon>Eggerthellales</taxon>
        <taxon>Eggerthellaceae</taxon>
        <taxon>Raoultibacter</taxon>
    </lineage>
</organism>
<evidence type="ECO:0000256" key="2">
    <source>
        <dbReference type="SAM" id="MobiDB-lite"/>
    </source>
</evidence>
<evidence type="ECO:0000313" key="6">
    <source>
        <dbReference type="Proteomes" id="UP001320544"/>
    </source>
</evidence>
<proteinExistence type="inferred from homology"/>
<dbReference type="PROSITE" id="PS51257">
    <property type="entry name" value="PROKAR_LIPOPROTEIN"/>
    <property type="match status" value="1"/>
</dbReference>
<dbReference type="InterPro" id="IPR050902">
    <property type="entry name" value="ABC_Transporter_SBP"/>
</dbReference>